<protein>
    <submittedName>
        <fullName evidence="1">Uncharacterized protein</fullName>
    </submittedName>
</protein>
<name>A0A8J6TFZ9_9BACT</name>
<sequence>MKLAGQYGISDRGLAKICKKLNIPVPPRGYWATVKSGIKLKRPKLPKIRKGAPETHTVYTDFQAARSSNNLKGLGNKAIETITLIQESPPLKIDSPPADPHPLTLTTQKNLERQQPKDYPLISPNKQGQLNIRVAPVNLARALAIMDPLLKWFEENGLRIKKDSEKISGIYALIFGEKIFFSIDEKTRRIDYIPTKIEKEEQKKYFWRTYSRYDYLSTGTLNLRIDVSSWASGFQKKWSDGKTKSIEDKLNAFLIGAIKIADRIGKERVEREEKQKRWEEECRLREEKRIQQRIEKERQQELENQAFLRERSEKIRAYIRAVEETTSDITDNKTMNKFIEWRNWATQCADQIDPIKNGLPFEE</sequence>
<evidence type="ECO:0000313" key="2">
    <source>
        <dbReference type="Proteomes" id="UP000614424"/>
    </source>
</evidence>
<dbReference type="EMBL" id="JACNJZ010000132">
    <property type="protein sequence ID" value="MBC8318142.1"/>
    <property type="molecule type" value="Genomic_DNA"/>
</dbReference>
<gene>
    <name evidence="1" type="ORF">H8E41_09565</name>
</gene>
<organism evidence="1 2">
    <name type="scientific">Candidatus Desulfobia pelagia</name>
    <dbReference type="NCBI Taxonomy" id="2841692"/>
    <lineage>
        <taxon>Bacteria</taxon>
        <taxon>Pseudomonadati</taxon>
        <taxon>Thermodesulfobacteriota</taxon>
        <taxon>Desulfobulbia</taxon>
        <taxon>Desulfobulbales</taxon>
        <taxon>Desulfobulbaceae</taxon>
        <taxon>Candidatus Desulfobia</taxon>
    </lineage>
</organism>
<dbReference type="AlphaFoldDB" id="A0A8J6TFZ9"/>
<reference evidence="1 2" key="1">
    <citation type="submission" date="2020-08" db="EMBL/GenBank/DDBJ databases">
        <title>Bridging the membrane lipid divide: bacteria of the FCB group superphylum have the potential to synthesize archaeal ether lipids.</title>
        <authorList>
            <person name="Villanueva L."/>
            <person name="Von Meijenfeldt F.A.B."/>
            <person name="Westbye A.B."/>
            <person name="Yadav S."/>
            <person name="Hopmans E.C."/>
            <person name="Dutilh B.E."/>
            <person name="Sinninghe Damste J.S."/>
        </authorList>
    </citation>
    <scope>NUCLEOTIDE SEQUENCE [LARGE SCALE GENOMIC DNA]</scope>
    <source>
        <strain evidence="1">NIOZ-UU47</strain>
    </source>
</reference>
<evidence type="ECO:0000313" key="1">
    <source>
        <dbReference type="EMBL" id="MBC8318142.1"/>
    </source>
</evidence>
<comment type="caution">
    <text evidence="1">The sequence shown here is derived from an EMBL/GenBank/DDBJ whole genome shotgun (WGS) entry which is preliminary data.</text>
</comment>
<proteinExistence type="predicted"/>
<dbReference type="Proteomes" id="UP000614424">
    <property type="component" value="Unassembled WGS sequence"/>
</dbReference>
<accession>A0A8J6TFZ9</accession>